<dbReference type="KEGG" id="mgg:MPLG2_0073"/>
<reference evidence="1 2" key="1">
    <citation type="submission" date="2018-02" db="EMBL/GenBank/DDBJ databases">
        <authorList>
            <person name="Cohen D.B."/>
            <person name="Kent A.D."/>
        </authorList>
    </citation>
    <scope>NUCLEOTIDE SEQUENCE [LARGE SCALE GENOMIC DNA]</scope>
    <source>
        <strain evidence="1">1</strain>
    </source>
</reference>
<dbReference type="InterPro" id="IPR039498">
    <property type="entry name" value="NTP_transf_5"/>
</dbReference>
<evidence type="ECO:0008006" key="3">
    <source>
        <dbReference type="Google" id="ProtNLM"/>
    </source>
</evidence>
<name>A0A2N9JC50_9ACTN</name>
<evidence type="ECO:0000313" key="1">
    <source>
        <dbReference type="EMBL" id="SPD85109.1"/>
    </source>
</evidence>
<protein>
    <recommendedName>
        <fullName evidence="3">Nucleotidyltransferase family protein</fullName>
    </recommendedName>
</protein>
<evidence type="ECO:0000313" key="2">
    <source>
        <dbReference type="Proteomes" id="UP000238164"/>
    </source>
</evidence>
<dbReference type="Pfam" id="PF14907">
    <property type="entry name" value="NTP_transf_5"/>
    <property type="match status" value="1"/>
</dbReference>
<sequence>MDRLRPLAQLLVESVRAVEGPLPGDLSHVGAHDLMAAGLQHRVRPAMLRRLRAAPDARQDWVTALQASRHGQLIRQMQSAHDLRRIGDAFSERGVRWAAAKGPVLANTVWPHVDMREFSDLDLFLHPEDFAGALRVLEKLGCGYVDRNWPEILRQGRAELALTGPSGFALDLHWDMVVSASARRWFKADLPAMLARARTVRLAPDLAVPTFDASDTLLHLAHHAAQSGANRLVWLADLLHASANPELDWPAVARRADRAGMAITVGIVMARTERTFEVAFPLPPTLRRAAERSLSGRVAARRDNIRPFPHLPGDPALSGIEYSSARRGDLSSVAAAIGQWFGVRRTEWRVRRHGADQNPLDRAVDDDQAKGAYLRLAAHDGR</sequence>
<dbReference type="AlphaFoldDB" id="A0A2N9JC50"/>
<dbReference type="EMBL" id="LT985188">
    <property type="protein sequence ID" value="SPD85109.1"/>
    <property type="molecule type" value="Genomic_DNA"/>
</dbReference>
<dbReference type="RefSeq" id="WP_231936035.1">
    <property type="nucleotide sequence ID" value="NZ_BAAAGO010000016.1"/>
</dbReference>
<gene>
    <name evidence="1" type="ORF">MPLG2_0073</name>
</gene>
<proteinExistence type="predicted"/>
<accession>A0A2N9JC50</accession>
<organism evidence="1 2">
    <name type="scientific">Micropruina glycogenica</name>
    <dbReference type="NCBI Taxonomy" id="75385"/>
    <lineage>
        <taxon>Bacteria</taxon>
        <taxon>Bacillati</taxon>
        <taxon>Actinomycetota</taxon>
        <taxon>Actinomycetes</taxon>
        <taxon>Propionibacteriales</taxon>
        <taxon>Nocardioidaceae</taxon>
        <taxon>Micropruina</taxon>
    </lineage>
</organism>
<dbReference type="Proteomes" id="UP000238164">
    <property type="component" value="Chromosome 1"/>
</dbReference>
<keyword evidence="2" id="KW-1185">Reference proteome</keyword>